<protein>
    <submittedName>
        <fullName evidence="1">Uncharacterized protein</fullName>
    </submittedName>
</protein>
<evidence type="ECO:0000313" key="1">
    <source>
        <dbReference type="EMBL" id="KAG0436311.1"/>
    </source>
</evidence>
<reference evidence="1 2" key="1">
    <citation type="journal article" date="2020" name="Cell">
        <title>Large-Scale Comparative Analyses of Tick Genomes Elucidate Their Genetic Diversity and Vector Capacities.</title>
        <authorList>
            <consortium name="Tick Genome and Microbiome Consortium (TIGMIC)"/>
            <person name="Jia N."/>
            <person name="Wang J."/>
            <person name="Shi W."/>
            <person name="Du L."/>
            <person name="Sun Y."/>
            <person name="Zhan W."/>
            <person name="Jiang J.F."/>
            <person name="Wang Q."/>
            <person name="Zhang B."/>
            <person name="Ji P."/>
            <person name="Bell-Sakyi L."/>
            <person name="Cui X.M."/>
            <person name="Yuan T.T."/>
            <person name="Jiang B.G."/>
            <person name="Yang W.F."/>
            <person name="Lam T.T."/>
            <person name="Chang Q.C."/>
            <person name="Ding S.J."/>
            <person name="Wang X.J."/>
            <person name="Zhu J.G."/>
            <person name="Ruan X.D."/>
            <person name="Zhao L."/>
            <person name="Wei J.T."/>
            <person name="Ye R.Z."/>
            <person name="Que T.C."/>
            <person name="Du C.H."/>
            <person name="Zhou Y.H."/>
            <person name="Cheng J.X."/>
            <person name="Dai P.F."/>
            <person name="Guo W.B."/>
            <person name="Han X.H."/>
            <person name="Huang E.J."/>
            <person name="Li L.F."/>
            <person name="Wei W."/>
            <person name="Gao Y.C."/>
            <person name="Liu J.Z."/>
            <person name="Shao H.Z."/>
            <person name="Wang X."/>
            <person name="Wang C.C."/>
            <person name="Yang T.C."/>
            <person name="Huo Q.B."/>
            <person name="Li W."/>
            <person name="Chen H.Y."/>
            <person name="Chen S.E."/>
            <person name="Zhou L.G."/>
            <person name="Ni X.B."/>
            <person name="Tian J.H."/>
            <person name="Sheng Y."/>
            <person name="Liu T."/>
            <person name="Pan Y.S."/>
            <person name="Xia L.Y."/>
            <person name="Li J."/>
            <person name="Zhao F."/>
            <person name="Cao W.C."/>
        </authorList>
    </citation>
    <scope>NUCLEOTIDE SEQUENCE [LARGE SCALE GENOMIC DNA]</scope>
    <source>
        <strain evidence="1">Iper-2018</strain>
    </source>
</reference>
<name>A0AC60QLU8_IXOPE</name>
<comment type="caution">
    <text evidence="1">The sequence shown here is derived from an EMBL/GenBank/DDBJ whole genome shotgun (WGS) entry which is preliminary data.</text>
</comment>
<sequence length="577" mass="63308">MMNTLATACGLKEQEGEDSRIWIRKDQNLMIFSTHDVGTAKRMARVKHLTLNGQGYDIGANIAAPDDSCRGVITKIGFGRDVCPYPEQYKCSTCGLLNGDMEEHECSPYCIHCKEQHPSNDLKCPARKHEPRGRNSNGDRESAREPRNSRAKTIPTQDSRYSNAAAAMAAATFTVNEDLAIPLAGAGNVPHTSTAMEPGEPAFLPRTNDGNAPTERVPNGTGVIGKKKSKKKTKRTAQDLQNREEVEGPTATRRPIRGEQVSRTGQSATTKESSPRPPPAKRTLIEQQSNKIQNEPDFVTREEFYQEPNREPDNLASFRGPNTQPERDRGHTTKPERSLLLPRWKRGEAAQEIGQKTRLGRTRTGRALLRRLGYDGHSTRKEEESELKPAHPTIAAKMRTMLIPRNMHPIVQAGRRLARENPDVLYADAASYSSPISGSCIAVCCPNGQRRAAASLLRSPSVAEAEEVAIALAISSTQHTRRYDPNRTTFPNLHHLHLFFPGSYRGTCPGCNSPAPTLYRCTWACPTPLGGGIGSITNPSTSSWETALLGTSPEQQRELIGRARKIAVACGALDVGT</sequence>
<gene>
    <name evidence="1" type="ORF">HPB47_018023</name>
</gene>
<accession>A0AC60QLU8</accession>
<keyword evidence="2" id="KW-1185">Reference proteome</keyword>
<dbReference type="Proteomes" id="UP000805193">
    <property type="component" value="Unassembled WGS sequence"/>
</dbReference>
<organism evidence="1 2">
    <name type="scientific">Ixodes persulcatus</name>
    <name type="common">Taiga tick</name>
    <dbReference type="NCBI Taxonomy" id="34615"/>
    <lineage>
        <taxon>Eukaryota</taxon>
        <taxon>Metazoa</taxon>
        <taxon>Ecdysozoa</taxon>
        <taxon>Arthropoda</taxon>
        <taxon>Chelicerata</taxon>
        <taxon>Arachnida</taxon>
        <taxon>Acari</taxon>
        <taxon>Parasitiformes</taxon>
        <taxon>Ixodida</taxon>
        <taxon>Ixodoidea</taxon>
        <taxon>Ixodidae</taxon>
        <taxon>Ixodinae</taxon>
        <taxon>Ixodes</taxon>
    </lineage>
</organism>
<dbReference type="EMBL" id="JABSTQ010007045">
    <property type="protein sequence ID" value="KAG0436311.1"/>
    <property type="molecule type" value="Genomic_DNA"/>
</dbReference>
<evidence type="ECO:0000313" key="2">
    <source>
        <dbReference type="Proteomes" id="UP000805193"/>
    </source>
</evidence>
<proteinExistence type="predicted"/>